<name>C8VWR6_DESAS</name>
<organism evidence="1 2">
    <name type="scientific">Desulfofarcimen acetoxidans (strain ATCC 49208 / DSM 771 / KCTC 5769 / VKM B-1644 / 5575)</name>
    <name type="common">Desulfotomaculum acetoxidans</name>
    <dbReference type="NCBI Taxonomy" id="485916"/>
    <lineage>
        <taxon>Bacteria</taxon>
        <taxon>Bacillati</taxon>
        <taxon>Bacillota</taxon>
        <taxon>Clostridia</taxon>
        <taxon>Eubacteriales</taxon>
        <taxon>Peptococcaceae</taxon>
        <taxon>Desulfofarcimen</taxon>
    </lineage>
</organism>
<sequence length="42" mass="4748">MLGIIFNTSNKDYGNKNINTDKAAEHIVKITQNSIKNSQQKK</sequence>
<proteinExistence type="predicted"/>
<keyword evidence="2" id="KW-1185">Reference proteome</keyword>
<reference evidence="1 2" key="1">
    <citation type="journal article" date="2009" name="Stand. Genomic Sci.">
        <title>Complete genome sequence of Desulfotomaculum acetoxidans type strain (5575).</title>
        <authorList>
            <person name="Spring S."/>
            <person name="Lapidus A."/>
            <person name="Schroder M."/>
            <person name="Gleim D."/>
            <person name="Sims D."/>
            <person name="Meincke L."/>
            <person name="Glavina Del Rio T."/>
            <person name="Tice H."/>
            <person name="Copeland A."/>
            <person name="Cheng J.F."/>
            <person name="Lucas S."/>
            <person name="Chen F."/>
            <person name="Nolan M."/>
            <person name="Bruce D."/>
            <person name="Goodwin L."/>
            <person name="Pitluck S."/>
            <person name="Ivanova N."/>
            <person name="Mavromatis K."/>
            <person name="Mikhailova N."/>
            <person name="Pati A."/>
            <person name="Chen A."/>
            <person name="Palaniappan K."/>
            <person name="Land M."/>
            <person name="Hauser L."/>
            <person name="Chang Y.J."/>
            <person name="Jeffries C.D."/>
            <person name="Chain P."/>
            <person name="Saunders E."/>
            <person name="Brettin T."/>
            <person name="Detter J.C."/>
            <person name="Goker M."/>
            <person name="Bristow J."/>
            <person name="Eisen J.A."/>
            <person name="Markowitz V."/>
            <person name="Hugenholtz P."/>
            <person name="Kyrpides N.C."/>
            <person name="Klenk H.P."/>
            <person name="Han C."/>
        </authorList>
    </citation>
    <scope>NUCLEOTIDE SEQUENCE [LARGE SCALE GENOMIC DNA]</scope>
    <source>
        <strain evidence="2">ATCC 49208 / DSM 771 / VKM B-1644</strain>
    </source>
</reference>
<dbReference type="AlphaFoldDB" id="C8VWR6"/>
<dbReference type="KEGG" id="dae:Dtox_3722"/>
<gene>
    <name evidence="1" type="ordered locus">Dtox_3722</name>
</gene>
<dbReference type="Proteomes" id="UP000002217">
    <property type="component" value="Chromosome"/>
</dbReference>
<accession>C8VWR6</accession>
<evidence type="ECO:0000313" key="2">
    <source>
        <dbReference type="Proteomes" id="UP000002217"/>
    </source>
</evidence>
<dbReference type="HOGENOM" id="CLU_3250425_0_0_9"/>
<evidence type="ECO:0000313" key="1">
    <source>
        <dbReference type="EMBL" id="ACV64430.1"/>
    </source>
</evidence>
<protein>
    <submittedName>
        <fullName evidence="1">Uncharacterized protein</fullName>
    </submittedName>
</protein>
<dbReference type="EMBL" id="CP001720">
    <property type="protein sequence ID" value="ACV64430.1"/>
    <property type="molecule type" value="Genomic_DNA"/>
</dbReference>